<protein>
    <submittedName>
        <fullName evidence="2">Uncharacterized protein</fullName>
    </submittedName>
</protein>
<feature type="region of interest" description="Disordered" evidence="1">
    <location>
        <begin position="60"/>
        <end position="79"/>
    </location>
</feature>
<name>A0AAW2FTS6_9HYME</name>
<dbReference type="EMBL" id="JADYXP020000008">
    <property type="protein sequence ID" value="KAL0118772.1"/>
    <property type="molecule type" value="Genomic_DNA"/>
</dbReference>
<dbReference type="AlphaFoldDB" id="A0AAW2FTS6"/>
<dbReference type="Proteomes" id="UP001430953">
    <property type="component" value="Unassembled WGS sequence"/>
</dbReference>
<proteinExistence type="predicted"/>
<organism evidence="2 3">
    <name type="scientific">Cardiocondyla obscurior</name>
    <dbReference type="NCBI Taxonomy" id="286306"/>
    <lineage>
        <taxon>Eukaryota</taxon>
        <taxon>Metazoa</taxon>
        <taxon>Ecdysozoa</taxon>
        <taxon>Arthropoda</taxon>
        <taxon>Hexapoda</taxon>
        <taxon>Insecta</taxon>
        <taxon>Pterygota</taxon>
        <taxon>Neoptera</taxon>
        <taxon>Endopterygota</taxon>
        <taxon>Hymenoptera</taxon>
        <taxon>Apocrita</taxon>
        <taxon>Aculeata</taxon>
        <taxon>Formicoidea</taxon>
        <taxon>Formicidae</taxon>
        <taxon>Myrmicinae</taxon>
        <taxon>Cardiocondyla</taxon>
    </lineage>
</organism>
<gene>
    <name evidence="2" type="ORF">PUN28_009444</name>
</gene>
<keyword evidence="3" id="KW-1185">Reference proteome</keyword>
<evidence type="ECO:0000313" key="2">
    <source>
        <dbReference type="EMBL" id="KAL0118772.1"/>
    </source>
</evidence>
<accession>A0AAW2FTS6</accession>
<evidence type="ECO:0000313" key="3">
    <source>
        <dbReference type="Proteomes" id="UP001430953"/>
    </source>
</evidence>
<evidence type="ECO:0000256" key="1">
    <source>
        <dbReference type="SAM" id="MobiDB-lite"/>
    </source>
</evidence>
<comment type="caution">
    <text evidence="2">The sequence shown here is derived from an EMBL/GenBank/DDBJ whole genome shotgun (WGS) entry which is preliminary data.</text>
</comment>
<reference evidence="2 3" key="1">
    <citation type="submission" date="2023-03" db="EMBL/GenBank/DDBJ databases">
        <title>High recombination rates correlate with genetic variation in Cardiocondyla obscurior ants.</title>
        <authorList>
            <person name="Errbii M."/>
        </authorList>
    </citation>
    <scope>NUCLEOTIDE SEQUENCE [LARGE SCALE GENOMIC DNA]</scope>
    <source>
        <strain evidence="2">Alpha-2009</strain>
        <tissue evidence="2">Whole body</tissue>
    </source>
</reference>
<sequence>MKCYPSRVLMTDDTEILDEQIRKVPEVPYIPSDSRVFFWRSAGIVANRRSLIMHRRMPGTRVSPSRLTFPNVARDKGGGSESRRTFLASVIDEACCLRTFIVRV</sequence>